<feature type="compositionally biased region" description="Basic and acidic residues" evidence="1">
    <location>
        <begin position="1222"/>
        <end position="1241"/>
    </location>
</feature>
<feature type="compositionally biased region" description="Polar residues" evidence="1">
    <location>
        <begin position="892"/>
        <end position="901"/>
    </location>
</feature>
<sequence>MAETMAETTASTNGIPDSTTMSTLESTTHIPIAQLSPLLPASVSKSVKAVVTLTWPYSSRSGSVAFLLAEPDFRLRRIRGQVRVQFSGSSANAVAKSGITSGDDVILCLDGVEYVEAEPPNATPGRGVEFELKFTERLLLQFRPEESQDVKIINIDHPNPEPIVAPTPALATETEAETEGQIPEVPSTPVPFSNPVATNNAEEYFSPVFLKRERISYGSMFEEGYDPFEEGDGSVRGRGRKRTRLSTTWRFTSRSPSPSPEVEEPVAALSENDIQEPASQHAPAMTDEGVQTMEVETGVAAEVTPTLEQSQPTIVDKAEANGVVRAVDAEAPVQEEPQVEEAITTTMPPPKKQSDLAIPEVEQQQTPPDNIDENTPYSPQLRPLPSEGLPLVSPLSTGRFEMFNNHIHNDHNEDLDSPNVSAVYSAEADSPIKDNQVDAKEDLYSARPGSHTSNRPNSDQTTYQTSAILSGDEHGSPNMETTFTPHNHGEFEAEEGAEQFFPHHNISGSDPYTSAHVYAEIPGDQGRYVHGGLEEDMAQYNYPDPEETHPQSNNWGTQSSMAYPDLEDSHQSASHSPYPQHPSMSSMVRSQSNQSHRSLQSHQSPKSQPVDLTESSEDEDAEGYPEVEDNSQQHIPSSHLPVEHGEERSDDDGDEGEEEEDNMYDDENRVDEYGEGYSDEYDENMELRGRGDYLEEDENGSENDYDEDNYSEDEMNNEAPPQQHPPREPEVIVLLSSDDEDGAGSPVAQIGDDIEDDEEIESGQETEEYEDEEEDEDDENLDVVGEGIKNNDIPTTNSQELLRESPDGSVEDESMENESTLVNERNDSIKTGTEMPKIISNASESGFDAQIYVNLSLGVSRGAQQSPPSQGSSEEEATIDLDSPEPMDVETSLGNTSAATATDNLDGLFKKLEEVESETQLEQGPSDTRRVVPQNVAVDLEYDVEDFGNEGDVQNPDEANADETSLQEIEPSEPTEDPPTIIETSHGPIQHDNSENFINAALEKLPPSPIAVEVSNASTIPSSTEQSIKDRAAKSGWANSPKKDTLFSRTFGIDGANDASEDGDEDKNGQISYPSLPVTEPEDQQELIDEPEQISQSQNPTHGIDITTNHGNDQLPTPDDTQMVNLDEDTFTSMSDLVQSQLQEEMGEMNEDSEMIHTDERIAKGQSTDFVDDEDQSSAQEAIDEDQDVAPETDAMDRDDDEAIEPELEDFEVEFTNAEVTEIEKTETIETEVKQADKNPVEDEEEVDEEAQEEEAPEADEGGDIEEKPAAGESGELGNEKSDIGQIEADIRKAEMTEFETQQTLAKMAGNSILGQDMDMADIAEESIEQTVEETEAVVEKTEAILLEQIKEAPPNFSGSLRNRNRKGKSPGIESTEKESTPVSPRQTRSSKDLSPSPDFKRSRKGSATLSPRQTRSKKLEPVVEALTLTTPTKSNKENDMPSTRGSNRSRRSSSIIIDEEETPEGHDASAEMALESLGLPASPTKAGHHLRARACTDPKLRLTKYLRTDLSEYTTLKMLRFKMTSKLDILAIATSVPPEPRRAKLGPRHYTSTFTITDQTIAPSGVVEVRIFRPYKDALPTPEIGDGVLLRDFSVLSVEGKGFALKSEEASSWAVFKDEGTEIEVRGPPVEYGHGEKKHMKELREWFHALDDDQKMKLDKVSNAMEKDSSAKSTSEKGKK</sequence>
<keyword evidence="4" id="KW-1185">Reference proteome</keyword>
<dbReference type="InterPro" id="IPR011564">
    <property type="entry name" value="Telomer_end-bd_POT1/Cdc13"/>
</dbReference>
<feature type="region of interest" description="Disordered" evidence="1">
    <location>
        <begin position="1164"/>
        <end position="1291"/>
    </location>
</feature>
<feature type="region of interest" description="Disordered" evidence="1">
    <location>
        <begin position="947"/>
        <end position="994"/>
    </location>
</feature>
<feature type="domain" description="Telomeric single stranded DNA binding POT1/Cdc13" evidence="2">
    <location>
        <begin position="1514"/>
        <end position="1649"/>
    </location>
</feature>
<proteinExistence type="predicted"/>
<feature type="compositionally biased region" description="Polar residues" evidence="1">
    <location>
        <begin position="11"/>
        <end position="22"/>
    </location>
</feature>
<feature type="compositionally biased region" description="Low complexity" evidence="1">
    <location>
        <begin position="862"/>
        <end position="872"/>
    </location>
</feature>
<feature type="compositionally biased region" description="Polar residues" evidence="1">
    <location>
        <begin position="1093"/>
        <end position="1124"/>
    </location>
</feature>
<feature type="compositionally biased region" description="Low complexity" evidence="1">
    <location>
        <begin position="329"/>
        <end position="342"/>
    </location>
</feature>
<feature type="compositionally biased region" description="Acidic residues" evidence="1">
    <location>
        <begin position="1080"/>
        <end position="1092"/>
    </location>
</feature>
<dbReference type="SUPFAM" id="SSF50249">
    <property type="entry name" value="Nucleic acid-binding proteins"/>
    <property type="match status" value="1"/>
</dbReference>
<dbReference type="EMBL" id="JAPEIS010000011">
    <property type="protein sequence ID" value="KAJ8061613.1"/>
    <property type="molecule type" value="Genomic_DNA"/>
</dbReference>
<dbReference type="SMART" id="SM00976">
    <property type="entry name" value="Telo_bind"/>
    <property type="match status" value="1"/>
</dbReference>
<accession>A0A9X0AG74</accession>
<dbReference type="Gene3D" id="2.40.50.140">
    <property type="entry name" value="Nucleic acid-binding proteins"/>
    <property type="match status" value="1"/>
</dbReference>
<feature type="compositionally biased region" description="Acidic residues" evidence="1">
    <location>
        <begin position="873"/>
        <end position="888"/>
    </location>
</feature>
<dbReference type="InterPro" id="IPR012340">
    <property type="entry name" value="NA-bd_OB-fold"/>
</dbReference>
<feature type="compositionally biased region" description="Polar residues" evidence="1">
    <location>
        <begin position="362"/>
        <end position="378"/>
    </location>
</feature>
<feature type="compositionally biased region" description="Polar residues" evidence="1">
    <location>
        <begin position="571"/>
        <end position="607"/>
    </location>
</feature>
<feature type="region of interest" description="Disordered" evidence="1">
    <location>
        <begin position="1659"/>
        <end position="1681"/>
    </location>
</feature>
<feature type="region of interest" description="Disordered" evidence="1">
    <location>
        <begin position="329"/>
        <end position="386"/>
    </location>
</feature>
<feature type="region of interest" description="Disordered" evidence="1">
    <location>
        <begin position="1016"/>
        <end position="1124"/>
    </location>
</feature>
<feature type="compositionally biased region" description="Polar residues" evidence="1">
    <location>
        <begin position="1016"/>
        <end position="1026"/>
    </location>
</feature>
<feature type="compositionally biased region" description="Acidic residues" evidence="1">
    <location>
        <begin position="1170"/>
        <end position="1191"/>
    </location>
</feature>
<protein>
    <recommendedName>
        <fullName evidence="2">Telomeric single stranded DNA binding POT1/Cdc13 domain-containing protein</fullName>
    </recommendedName>
</protein>
<evidence type="ECO:0000313" key="4">
    <source>
        <dbReference type="Proteomes" id="UP001152300"/>
    </source>
</evidence>
<dbReference type="Pfam" id="PF02765">
    <property type="entry name" value="POT1"/>
    <property type="match status" value="1"/>
</dbReference>
<feature type="compositionally biased region" description="Basic and acidic residues" evidence="1">
    <location>
        <begin position="1278"/>
        <end position="1291"/>
    </location>
</feature>
<feature type="compositionally biased region" description="Acidic residues" evidence="1">
    <location>
        <begin position="1242"/>
        <end position="1264"/>
    </location>
</feature>
<feature type="region of interest" description="Disordered" evidence="1">
    <location>
        <begin position="1"/>
        <end position="22"/>
    </location>
</feature>
<feature type="region of interest" description="Disordered" evidence="1">
    <location>
        <begin position="539"/>
        <end position="833"/>
    </location>
</feature>
<feature type="compositionally biased region" description="Low complexity" evidence="1">
    <location>
        <begin position="1"/>
        <end position="10"/>
    </location>
</feature>
<evidence type="ECO:0000256" key="1">
    <source>
        <dbReference type="SAM" id="MobiDB-lite"/>
    </source>
</evidence>
<feature type="compositionally biased region" description="Acidic residues" evidence="1">
    <location>
        <begin position="614"/>
        <end position="629"/>
    </location>
</feature>
<gene>
    <name evidence="3" type="ORF">OCU04_009420</name>
</gene>
<feature type="compositionally biased region" description="Acidic residues" evidence="1">
    <location>
        <begin position="1197"/>
        <end position="1213"/>
    </location>
</feature>
<name>A0A9X0AG74_9HELO</name>
<organism evidence="3 4">
    <name type="scientific">Sclerotinia nivalis</name>
    <dbReference type="NCBI Taxonomy" id="352851"/>
    <lineage>
        <taxon>Eukaryota</taxon>
        <taxon>Fungi</taxon>
        <taxon>Dikarya</taxon>
        <taxon>Ascomycota</taxon>
        <taxon>Pezizomycotina</taxon>
        <taxon>Leotiomycetes</taxon>
        <taxon>Helotiales</taxon>
        <taxon>Sclerotiniaceae</taxon>
        <taxon>Sclerotinia</taxon>
    </lineage>
</organism>
<dbReference type="GO" id="GO:0003677">
    <property type="term" value="F:DNA binding"/>
    <property type="evidence" value="ECO:0007669"/>
    <property type="project" value="InterPro"/>
</dbReference>
<dbReference type="CDD" id="cd04497">
    <property type="entry name" value="hPOT1_OB1_like"/>
    <property type="match status" value="1"/>
</dbReference>
<dbReference type="OrthoDB" id="5363079at2759"/>
<feature type="compositionally biased region" description="Acidic residues" evidence="1">
    <location>
        <begin position="694"/>
        <end position="716"/>
    </location>
</feature>
<feature type="region of interest" description="Disordered" evidence="1">
    <location>
        <begin position="861"/>
        <end position="901"/>
    </location>
</feature>
<feature type="region of interest" description="Disordered" evidence="1">
    <location>
        <begin position="1350"/>
        <end position="1469"/>
    </location>
</feature>
<evidence type="ECO:0000259" key="2">
    <source>
        <dbReference type="SMART" id="SM00976"/>
    </source>
</evidence>
<feature type="compositionally biased region" description="Acidic residues" evidence="1">
    <location>
        <begin position="648"/>
        <end position="665"/>
    </location>
</feature>
<dbReference type="GO" id="GO:0000723">
    <property type="term" value="P:telomere maintenance"/>
    <property type="evidence" value="ECO:0007669"/>
    <property type="project" value="InterPro"/>
</dbReference>
<dbReference type="GO" id="GO:0000781">
    <property type="term" value="C:chromosome, telomeric region"/>
    <property type="evidence" value="ECO:0007669"/>
    <property type="project" value="InterPro"/>
</dbReference>
<evidence type="ECO:0000313" key="3">
    <source>
        <dbReference type="EMBL" id="KAJ8061613.1"/>
    </source>
</evidence>
<feature type="compositionally biased region" description="Acidic residues" evidence="1">
    <location>
        <begin position="673"/>
        <end position="684"/>
    </location>
</feature>
<dbReference type="Proteomes" id="UP001152300">
    <property type="component" value="Unassembled WGS sequence"/>
</dbReference>
<comment type="caution">
    <text evidence="3">The sequence shown here is derived from an EMBL/GenBank/DDBJ whole genome shotgun (WGS) entry which is preliminary data.</text>
</comment>
<feature type="compositionally biased region" description="Polar residues" evidence="1">
    <location>
        <begin position="550"/>
        <end position="561"/>
    </location>
</feature>
<reference evidence="3" key="1">
    <citation type="submission" date="2022-11" db="EMBL/GenBank/DDBJ databases">
        <title>Genome Resource of Sclerotinia nivalis Strain SnTB1, a Plant Pathogen Isolated from American Ginseng.</title>
        <authorList>
            <person name="Fan S."/>
        </authorList>
    </citation>
    <scope>NUCLEOTIDE SEQUENCE</scope>
    <source>
        <strain evidence="3">SnTB1</strain>
    </source>
</reference>
<feature type="compositionally biased region" description="Acidic residues" evidence="1">
    <location>
        <begin position="752"/>
        <end position="781"/>
    </location>
</feature>